<evidence type="ECO:0000256" key="4">
    <source>
        <dbReference type="ARBA" id="ARBA00007410"/>
    </source>
</evidence>
<keyword evidence="7" id="KW-0853">WD repeat</keyword>
<dbReference type="OMA" id="QECCKIA"/>
<dbReference type="Proteomes" id="UP001142055">
    <property type="component" value="Chromosome 1"/>
</dbReference>
<evidence type="ECO:0000256" key="11">
    <source>
        <dbReference type="ARBA" id="ARBA00022989"/>
    </source>
</evidence>
<evidence type="ECO:0000256" key="13">
    <source>
        <dbReference type="ARBA" id="ARBA00023098"/>
    </source>
</evidence>
<keyword evidence="12" id="KW-0333">Golgi apparatus</keyword>
<accession>A0A9Q0MJX8</accession>
<evidence type="ECO:0000256" key="17">
    <source>
        <dbReference type="ARBA" id="ARBA00023180"/>
    </source>
</evidence>
<evidence type="ECO:0000256" key="3">
    <source>
        <dbReference type="ARBA" id="ARBA00004653"/>
    </source>
</evidence>
<feature type="transmembrane region" description="Helical" evidence="20">
    <location>
        <begin position="610"/>
        <end position="628"/>
    </location>
</feature>
<evidence type="ECO:0000256" key="7">
    <source>
        <dbReference type="ARBA" id="ARBA00022574"/>
    </source>
</evidence>
<evidence type="ECO:0000256" key="6">
    <source>
        <dbReference type="ARBA" id="ARBA00022548"/>
    </source>
</evidence>
<keyword evidence="6" id="KW-0153">Cholesterol metabolism</keyword>
<dbReference type="PANTHER" id="PTHR46378:SF1">
    <property type="entry name" value="STEROL REGULATORY ELEMENT-BINDING PROTEIN CLEAVAGE-ACTIVATING PROTEIN"/>
    <property type="match status" value="1"/>
</dbReference>
<dbReference type="SUPFAM" id="SSF50978">
    <property type="entry name" value="WD40 repeat-like"/>
    <property type="match status" value="1"/>
</dbReference>
<dbReference type="Pfam" id="PF24006">
    <property type="entry name" value="SCAP_N"/>
    <property type="match status" value="1"/>
</dbReference>
<sequence length="1530" mass="174749">MIIDRNKTNHSCNGNVKGNDKISNATYSGSTNSVNSDGGECCTNMGMVNQPKQATNVNQSQVYSQHQNVIPSNAIRTPITSKHVRSHSAIDPLITVTGTFHSNKHIQHTIGNVNQLSSHHKNSVNSLISSTTNGTLKLSSKSSSLNFLSSIEEKVARLYYRHGLFCSRHPLWTICFTLLIVSISSYPIVTFSRLFGSSSEVYMTTSNTYTLNGQTKSFHRHESDKNNPITNSILLQAEKYSFLKHLFFWENSSNNNENIQQHSVDHNVPRWFQPNLSYAFVQQIYVRSAVIPWTPEMQLVDALRGPLDILFELIESISNYQQHNNKTGEDITLNDLCLQVFEPILHHRYHNLASHLPSYSCLMLSPANIWRELNQFRQDDKLLSTLLKYHETTDTPLPVGSLHNIFFGVNFDQTGIRRTYGRNRQRTITYAITIVLRQHSPTFIDGLRRFLTSRYPLSEPYHSGHNESLESMDEKEDLYHVPDETFHIFFQNTFTLAYMVPLLLFYFLVCLYMYFVVRKIEIVRNKLLYAFGTLLTVMMSVFMSLGICVRLDFNSVLFVNQFIPYFVAVFSFENMLVLTKSMSTQYQHLDSKVKVAQGLSREGLSITKNLLSALTLLMIGSLAFPPFFQDCCIFAVICLVTDFFIQVTFFISLISINIQSINAKGAKNNNIGKMDLLYPKNVYAHPSNPKLKKTPKRLRIIYFFARIRIIQRIFVLTMVACIGSAIYSAYLVLNQTTPADEFRQANAHNYTSEAIFQESASVTKKFSSHSNKNMMSSSINQSNRDNNLQSRLEEITSNNNNEHSLIELLKSANPSSLKPTENLISTKGLLDKLFDRIRFTCEHSVISMPNHHWTNLFSLYNISLTGRFVSILPPILLSIPIKPEQAQSVRNEADSDDNILRKFIPMKFNNGEYIIIDDDFDEYEQELPNHFFSNWSRTDLYITIGLSIPSFIFFVYIFIQLYRCVCTRNYAEWRSQLTFSLNQPLNLLIQVKTILRLTNTYGYQQLEQMEKFLKFDFHNLTINYDNESYQNDSQFMLNNQDIDLISVSKTNSLVASSSMSSDIRVYDSLTCETLTYIKRSKATANDSIQNEETLVGVPQRVNHLSSNSPIKNETVIARSSGNLLKTIINGIGMEIDNEYRNDLGNGNGNEKCSLDGFEWRPIWCIEMFDRYVLAGCGIDGRLEVWDAYSGELAYVHYPDHHDRSDPQSANITVMRTTFWGVVIARINGTLDLLEVDQQKDMKCSFGSMINQRTSTINNKSSNNVQTSKECQNLMETKFSIKYRLRNTVQAHQQPITRMEIIDSLEEEDFIRAFGSRGCLITGSLDNTLKVFALDQAKFMYTLNGHYGGISATSIDQHSTATALSGCQLGQLFVWDLITGTCIFSMQAHSQAEVLAITSSQLYYVSTGTDDRICIWDRFSGHLVHQISQQHSSCRNIMFLESHILITVRHDELVVWDVNDARQMCIISLANQTKNLEQVKREDLSSDSLIQSYQTAAIQQLYFSSQHRSLICDFGNSLCVINNPFAMTKLD</sequence>
<evidence type="ECO:0000256" key="14">
    <source>
        <dbReference type="ARBA" id="ARBA00023121"/>
    </source>
</evidence>
<dbReference type="InterPro" id="IPR030225">
    <property type="entry name" value="SCAP"/>
</dbReference>
<feature type="transmembrane region" description="Helical" evidence="20">
    <location>
        <begin position="713"/>
        <end position="733"/>
    </location>
</feature>
<keyword evidence="13" id="KW-0443">Lipid metabolism</keyword>
<evidence type="ECO:0000313" key="22">
    <source>
        <dbReference type="EMBL" id="KAJ6225155.1"/>
    </source>
</evidence>
<dbReference type="GO" id="GO:0008203">
    <property type="term" value="P:cholesterol metabolic process"/>
    <property type="evidence" value="ECO:0007669"/>
    <property type="project" value="UniProtKB-KW"/>
</dbReference>
<protein>
    <recommendedName>
        <fullName evidence="5">Sterol regulatory element-binding protein cleavage-activating protein</fullName>
    </recommendedName>
</protein>
<evidence type="ECO:0000259" key="21">
    <source>
        <dbReference type="PROSITE" id="PS50156"/>
    </source>
</evidence>
<dbReference type="Gene3D" id="2.130.10.10">
    <property type="entry name" value="YVTN repeat-like/Quinoprotein amine dehydrogenase"/>
    <property type="match status" value="1"/>
</dbReference>
<dbReference type="InterPro" id="IPR036322">
    <property type="entry name" value="WD40_repeat_dom_sf"/>
</dbReference>
<comment type="similarity">
    <text evidence="4">Belongs to the WD repeat SCAP family.</text>
</comment>
<reference evidence="22" key="1">
    <citation type="submission" date="2022-12" db="EMBL/GenBank/DDBJ databases">
        <title>Genome assemblies of Blomia tropicalis.</title>
        <authorList>
            <person name="Cui Y."/>
        </authorList>
    </citation>
    <scope>NUCLEOTIDE SEQUENCE</scope>
    <source>
        <tissue evidence="22">Adult mites</tissue>
    </source>
</reference>
<dbReference type="PROSITE" id="PS50156">
    <property type="entry name" value="SSD"/>
    <property type="match status" value="1"/>
</dbReference>
<dbReference type="GO" id="GO:0005789">
    <property type="term" value="C:endoplasmic reticulum membrane"/>
    <property type="evidence" value="ECO:0007669"/>
    <property type="project" value="UniProtKB-SubCell"/>
</dbReference>
<dbReference type="SMART" id="SM00320">
    <property type="entry name" value="WD40"/>
    <property type="match status" value="7"/>
</dbReference>
<evidence type="ECO:0000256" key="12">
    <source>
        <dbReference type="ARBA" id="ARBA00023034"/>
    </source>
</evidence>
<keyword evidence="15 20" id="KW-0472">Membrane</keyword>
<dbReference type="EMBL" id="JAPWDV010000001">
    <property type="protein sequence ID" value="KAJ6225155.1"/>
    <property type="molecule type" value="Genomic_DNA"/>
</dbReference>
<feature type="transmembrane region" description="Helical" evidence="20">
    <location>
        <begin position="553"/>
        <end position="572"/>
    </location>
</feature>
<keyword evidence="18" id="KW-0753">Steroid metabolism</keyword>
<feature type="transmembrane region" description="Helical" evidence="20">
    <location>
        <begin position="171"/>
        <end position="189"/>
    </location>
</feature>
<comment type="function">
    <text evidence="19">Escort protein required for cholesterol as well as lipid homeostasis. Regulates export of the SCAP-SREBP complex from the endoplasmic reticulum to the Golgi upon low cholesterol, thereby regulating the processing of sterol regulatory element-binding proteins (SREBPs) SREBF1/SREBP1 and SREBF2/SREBP2. At high sterol concentrations, formation of a ternary complex with INSIG (INSIG1 or INSIG2) leads to mask the ER export signal in SCAP, promoting retention of the complex in the endoplasmic reticulum. Low sterol concentrations trigger release of INSIG, a conformational change in the SSD domain of SCAP, unmasking of the ER export signal, promoting recruitment into COPII-coated vesicles and transport of the SCAP-SREBP to the Golgi: in the Golgi, SREBPs are then processed, releasing the transcription factor fragment of SREBPs from the membrane, its import into the nucleus and up-regulation of LDLR, INSIG1 and the mevalonate pathway. Binds cholesterol via its SSD domain.</text>
</comment>
<keyword evidence="11 20" id="KW-1133">Transmembrane helix</keyword>
<feature type="transmembrane region" description="Helical" evidence="20">
    <location>
        <begin position="940"/>
        <end position="959"/>
    </location>
</feature>
<dbReference type="InterPro" id="IPR057041">
    <property type="entry name" value="SCAP_N"/>
</dbReference>
<evidence type="ECO:0000256" key="20">
    <source>
        <dbReference type="SAM" id="Phobius"/>
    </source>
</evidence>
<comment type="subcellular location">
    <subcellularLocation>
        <location evidence="2">Cytoplasmic vesicle</location>
        <location evidence="2">COPII-coated vesicle membrane</location>
        <topology evidence="2">Multi-pass membrane protein</topology>
    </subcellularLocation>
    <subcellularLocation>
        <location evidence="1">Endoplasmic reticulum membrane</location>
        <topology evidence="1">Multi-pass membrane protein</topology>
    </subcellularLocation>
    <subcellularLocation>
        <location evidence="3">Golgi apparatus membrane</location>
        <topology evidence="3">Multi-pass membrane protein</topology>
    </subcellularLocation>
</comment>
<proteinExistence type="inferred from homology"/>
<feature type="transmembrane region" description="Helical" evidence="20">
    <location>
        <begin position="527"/>
        <end position="547"/>
    </location>
</feature>
<evidence type="ECO:0000256" key="1">
    <source>
        <dbReference type="ARBA" id="ARBA00004477"/>
    </source>
</evidence>
<keyword evidence="17" id="KW-0325">Glycoprotein</keyword>
<dbReference type="Pfam" id="PF12349">
    <property type="entry name" value="Sterol-sensing"/>
    <property type="match status" value="1"/>
</dbReference>
<evidence type="ECO:0000256" key="2">
    <source>
        <dbReference type="ARBA" id="ARBA00004557"/>
    </source>
</evidence>
<feature type="transmembrane region" description="Helical" evidence="20">
    <location>
        <begin position="857"/>
        <end position="877"/>
    </location>
</feature>
<dbReference type="GO" id="GO:0032936">
    <property type="term" value="C:SREBP-SCAP complex"/>
    <property type="evidence" value="ECO:0007669"/>
    <property type="project" value="TreeGrafter"/>
</dbReference>
<dbReference type="PANTHER" id="PTHR46378">
    <property type="entry name" value="STEROL REGULATORY ELEMENT-BINDING PROTEIN CLEAVAGE-ACTIVATING PROTEIN"/>
    <property type="match status" value="1"/>
</dbReference>
<dbReference type="InterPro" id="IPR000731">
    <property type="entry name" value="SSD"/>
</dbReference>
<dbReference type="GO" id="GO:0000139">
    <property type="term" value="C:Golgi membrane"/>
    <property type="evidence" value="ECO:0007669"/>
    <property type="project" value="UniProtKB-SubCell"/>
</dbReference>
<organism evidence="22 23">
    <name type="scientific">Blomia tropicalis</name>
    <name type="common">Mite</name>
    <dbReference type="NCBI Taxonomy" id="40697"/>
    <lineage>
        <taxon>Eukaryota</taxon>
        <taxon>Metazoa</taxon>
        <taxon>Ecdysozoa</taxon>
        <taxon>Arthropoda</taxon>
        <taxon>Chelicerata</taxon>
        <taxon>Arachnida</taxon>
        <taxon>Acari</taxon>
        <taxon>Acariformes</taxon>
        <taxon>Sarcoptiformes</taxon>
        <taxon>Astigmata</taxon>
        <taxon>Glycyphagoidea</taxon>
        <taxon>Echimyopodidae</taxon>
        <taxon>Blomia</taxon>
    </lineage>
</organism>
<evidence type="ECO:0000256" key="9">
    <source>
        <dbReference type="ARBA" id="ARBA00022737"/>
    </source>
</evidence>
<dbReference type="InterPro" id="IPR015943">
    <property type="entry name" value="WD40/YVTN_repeat-like_dom_sf"/>
</dbReference>
<evidence type="ECO:0000256" key="15">
    <source>
        <dbReference type="ARBA" id="ARBA00023136"/>
    </source>
</evidence>
<dbReference type="GO" id="GO:0032933">
    <property type="term" value="P:SREBP signaling pathway"/>
    <property type="evidence" value="ECO:0007669"/>
    <property type="project" value="InterPro"/>
</dbReference>
<evidence type="ECO:0000256" key="8">
    <source>
        <dbReference type="ARBA" id="ARBA00022692"/>
    </source>
</evidence>
<keyword evidence="9" id="KW-0677">Repeat</keyword>
<dbReference type="GO" id="GO:0045540">
    <property type="term" value="P:regulation of cholesterol biosynthetic process"/>
    <property type="evidence" value="ECO:0007669"/>
    <property type="project" value="TreeGrafter"/>
</dbReference>
<evidence type="ECO:0000256" key="18">
    <source>
        <dbReference type="ARBA" id="ARBA00023221"/>
    </source>
</evidence>
<keyword evidence="16" id="KW-1207">Sterol metabolism</keyword>
<dbReference type="InterPro" id="IPR053958">
    <property type="entry name" value="HMGCR/SNAP/NPC1-like_SSD"/>
</dbReference>
<keyword evidence="8 20" id="KW-0812">Transmembrane</keyword>
<name>A0A9Q0MJX8_BLOTA</name>
<dbReference type="GO" id="GO:0032934">
    <property type="term" value="F:sterol binding"/>
    <property type="evidence" value="ECO:0007669"/>
    <property type="project" value="InterPro"/>
</dbReference>
<dbReference type="InterPro" id="IPR057042">
    <property type="entry name" value="Beta-prop_SCAP"/>
</dbReference>
<gene>
    <name evidence="22" type="ORF">RDWZM_003700</name>
</gene>
<keyword evidence="14" id="KW-0446">Lipid-binding</keyword>
<evidence type="ECO:0000256" key="5">
    <source>
        <dbReference type="ARBA" id="ARBA00019541"/>
    </source>
</evidence>
<keyword evidence="23" id="KW-1185">Reference proteome</keyword>
<feature type="domain" description="SSD" evidence="21">
    <location>
        <begin position="498"/>
        <end position="656"/>
    </location>
</feature>
<feature type="transmembrane region" description="Helical" evidence="20">
    <location>
        <begin position="634"/>
        <end position="658"/>
    </location>
</feature>
<evidence type="ECO:0000256" key="16">
    <source>
        <dbReference type="ARBA" id="ARBA00023166"/>
    </source>
</evidence>
<evidence type="ECO:0000313" key="23">
    <source>
        <dbReference type="Proteomes" id="UP001142055"/>
    </source>
</evidence>
<dbReference type="InterPro" id="IPR001680">
    <property type="entry name" value="WD40_rpt"/>
</dbReference>
<dbReference type="Pfam" id="PF24017">
    <property type="entry name" value="Beta-prop_SCAP"/>
    <property type="match status" value="1"/>
</dbReference>
<evidence type="ECO:0000256" key="10">
    <source>
        <dbReference type="ARBA" id="ARBA00022824"/>
    </source>
</evidence>
<comment type="caution">
    <text evidence="22">The sequence shown here is derived from an EMBL/GenBank/DDBJ whole genome shotgun (WGS) entry which is preliminary data.</text>
</comment>
<feature type="transmembrane region" description="Helical" evidence="20">
    <location>
        <begin position="496"/>
        <end position="515"/>
    </location>
</feature>
<keyword evidence="10" id="KW-0256">Endoplasmic reticulum</keyword>
<evidence type="ECO:0000256" key="19">
    <source>
        <dbReference type="ARBA" id="ARBA00045958"/>
    </source>
</evidence>
<dbReference type="GO" id="GO:0012507">
    <property type="term" value="C:ER to Golgi transport vesicle membrane"/>
    <property type="evidence" value="ECO:0007669"/>
    <property type="project" value="UniProtKB-SubCell"/>
</dbReference>